<dbReference type="GO" id="GO:0005525">
    <property type="term" value="F:GTP binding"/>
    <property type="evidence" value="ECO:0007669"/>
    <property type="project" value="UniProtKB-UniRule"/>
</dbReference>
<dbReference type="Gene3D" id="2.40.30.10">
    <property type="entry name" value="Translation factors"/>
    <property type="match status" value="1"/>
</dbReference>
<dbReference type="HAMAP" id="MF_00072">
    <property type="entry name" value="Rel_fac_3"/>
    <property type="match status" value="1"/>
</dbReference>
<comment type="subcellular location">
    <subcellularLocation>
        <location evidence="1 7">Cytoplasm</location>
    </subcellularLocation>
</comment>
<dbReference type="GO" id="GO:0005829">
    <property type="term" value="C:cytosol"/>
    <property type="evidence" value="ECO:0007669"/>
    <property type="project" value="TreeGrafter"/>
</dbReference>
<evidence type="ECO:0000256" key="5">
    <source>
        <dbReference type="ARBA" id="ARBA00022917"/>
    </source>
</evidence>
<dbReference type="InterPro" id="IPR035647">
    <property type="entry name" value="EFG_III/V"/>
</dbReference>
<dbReference type="NCBIfam" id="TIGR00231">
    <property type="entry name" value="small_GTP"/>
    <property type="match status" value="1"/>
</dbReference>
<comment type="function">
    <text evidence="7">Increases the formation of ribosomal termination complexes and stimulates activities of RF-1 and RF-2. It binds guanine nucleotides and has strong preference for UGA stop codons. It may interact directly with the ribosome. The stimulation of RF-1 and RF-2 is significantly reduced by GTP and GDP, but not by GMP.</text>
</comment>
<organism evidence="11 12">
    <name type="scientific">Mycolicibacterium madagascariense</name>
    <dbReference type="NCBI Taxonomy" id="212765"/>
    <lineage>
        <taxon>Bacteria</taxon>
        <taxon>Bacillati</taxon>
        <taxon>Actinomycetota</taxon>
        <taxon>Actinomycetes</taxon>
        <taxon>Mycobacteriales</taxon>
        <taxon>Mycobacteriaceae</taxon>
        <taxon>Mycolicibacterium</taxon>
    </lineage>
</organism>
<gene>
    <name evidence="7 11" type="primary">prfC</name>
    <name evidence="11" type="ORF">MMAD_54040</name>
</gene>
<dbReference type="InterPro" id="IPR041732">
    <property type="entry name" value="RF3_GTP-bd"/>
</dbReference>
<evidence type="ECO:0000256" key="9">
    <source>
        <dbReference type="SAM" id="MobiDB-lite"/>
    </source>
</evidence>
<dbReference type="AlphaFoldDB" id="A0A7I7XPD9"/>
<dbReference type="SUPFAM" id="SSF50447">
    <property type="entry name" value="Translation proteins"/>
    <property type="match status" value="1"/>
</dbReference>
<dbReference type="PRINTS" id="PR00315">
    <property type="entry name" value="ELONGATNFCT"/>
</dbReference>
<dbReference type="InterPro" id="IPR053905">
    <property type="entry name" value="EF-G-like_DII"/>
</dbReference>
<dbReference type="CDD" id="cd16259">
    <property type="entry name" value="RF3_III"/>
    <property type="match status" value="1"/>
</dbReference>
<dbReference type="InterPro" id="IPR000795">
    <property type="entry name" value="T_Tr_GTP-bd_dom"/>
</dbReference>
<dbReference type="InterPro" id="IPR038467">
    <property type="entry name" value="RF3_dom_3_sf"/>
</dbReference>
<dbReference type="NCBIfam" id="TIGR00503">
    <property type="entry name" value="prfC"/>
    <property type="match status" value="1"/>
</dbReference>
<dbReference type="KEGG" id="mmag:MMAD_54040"/>
<dbReference type="Gene3D" id="3.30.70.3280">
    <property type="entry name" value="Peptide chain release factor 3, domain III"/>
    <property type="match status" value="1"/>
</dbReference>
<proteinExistence type="inferred from homology"/>
<dbReference type="Proteomes" id="UP000466517">
    <property type="component" value="Chromosome"/>
</dbReference>
<dbReference type="PANTHER" id="PTHR43556">
    <property type="entry name" value="PEPTIDE CHAIN RELEASE FACTOR RF3"/>
    <property type="match status" value="1"/>
</dbReference>
<feature type="domain" description="Tr-type G" evidence="10">
    <location>
        <begin position="28"/>
        <end position="299"/>
    </location>
</feature>
<keyword evidence="4 7" id="KW-0547">Nucleotide-binding</keyword>
<comment type="caution">
    <text evidence="7">Lacks conserved residue(s) required for the propagation of feature annotation.</text>
</comment>
<dbReference type="InterPro" id="IPR009000">
    <property type="entry name" value="Transl_B-barrel_sf"/>
</dbReference>
<dbReference type="Pfam" id="PF16658">
    <property type="entry name" value="RF3_C"/>
    <property type="match status" value="1"/>
</dbReference>
<feature type="binding site" evidence="7">
    <location>
        <begin position="110"/>
        <end position="114"/>
    </location>
    <ligand>
        <name>GTP</name>
        <dbReference type="ChEBI" id="CHEBI:37565"/>
    </ligand>
</feature>
<keyword evidence="3 7" id="KW-0963">Cytoplasm</keyword>
<dbReference type="InterPro" id="IPR027417">
    <property type="entry name" value="P-loop_NTPase"/>
</dbReference>
<dbReference type="GO" id="GO:0016150">
    <property type="term" value="F:translation release factor activity, codon nonspecific"/>
    <property type="evidence" value="ECO:0007669"/>
    <property type="project" value="TreeGrafter"/>
</dbReference>
<dbReference type="SUPFAM" id="SSF52540">
    <property type="entry name" value="P-loop containing nucleoside triphosphate hydrolases"/>
    <property type="match status" value="1"/>
</dbReference>
<dbReference type="GO" id="GO:0003924">
    <property type="term" value="F:GTPase activity"/>
    <property type="evidence" value="ECO:0007669"/>
    <property type="project" value="InterPro"/>
</dbReference>
<evidence type="ECO:0000256" key="3">
    <source>
        <dbReference type="ARBA" id="ARBA00022490"/>
    </source>
</evidence>
<dbReference type="RefSeq" id="WP_163743105.1">
    <property type="nucleotide sequence ID" value="NZ_AP022610.1"/>
</dbReference>
<dbReference type="PROSITE" id="PS00301">
    <property type="entry name" value="G_TR_1"/>
    <property type="match status" value="1"/>
</dbReference>
<dbReference type="EMBL" id="AP022610">
    <property type="protein sequence ID" value="BBZ31109.1"/>
    <property type="molecule type" value="Genomic_DNA"/>
</dbReference>
<evidence type="ECO:0000256" key="6">
    <source>
        <dbReference type="ARBA" id="ARBA00023134"/>
    </source>
</evidence>
<dbReference type="PANTHER" id="PTHR43556:SF2">
    <property type="entry name" value="PEPTIDE CHAIN RELEASE FACTOR RF3"/>
    <property type="match status" value="1"/>
</dbReference>
<accession>A0A7I7XPD9</accession>
<sequence length="550" mass="59965">MTEDILQAPTAATSTDGPATSRVTAEARRRRTFAVISHPDAGKSTLTEALVLHANVITEAGAIHGKAGRRATVSDWMEMEKARGISITSTALQFPYRAPSGQDCVINLLDTPGHADFSEDTYRVLTAVDCAVMLIDAAKGLEPQTLKLFEVCRLRRIPIITVINKWDRPGRDPLELIDEIQSRIGLRPTPLTWPVGIAGDFKGVLDRRTGNFIRFTRTAGGAKAAPEEHITPDRAHAAAGDDWDNAVEESELLSADGSDYDQDTFLGCETTPLLFTSAALNFGVNQLLDVLVQLAPAPHGQLDTEGHRRPAESPFSAFVFKVQAGMDSAHRDRIAYARVCSGTFERGEVLTHATTGKPFVTKYAQSVFGQQRSTLDTAWPGDVIGLANANVLRPGDTLYRDVPVQYPPIPSFSPEHFAVARGTDPSKHKQFRKGIEQLEQEGVVQVLRSDRRGDQAPVFAAVGPMQFEVASHRMAAEMSAPISLESLPYTVARAASPEDVDFLSRQPSVEVFTRTDGVILVLFSTKWRLEGFQRDNPNVVLQSLVAAGDD</sequence>
<feature type="region of interest" description="Disordered" evidence="9">
    <location>
        <begin position="1"/>
        <end position="24"/>
    </location>
</feature>
<keyword evidence="5 7" id="KW-0648">Protein biosynthesis</keyword>
<evidence type="ECO:0000259" key="10">
    <source>
        <dbReference type="PROSITE" id="PS51722"/>
    </source>
</evidence>
<dbReference type="InterPro" id="IPR031157">
    <property type="entry name" value="G_TR_CS"/>
</dbReference>
<reference evidence="11 12" key="1">
    <citation type="journal article" date="2019" name="Emerg. Microbes Infect.">
        <title>Comprehensive subspecies identification of 175 nontuberculous mycobacteria species based on 7547 genomic profiles.</title>
        <authorList>
            <person name="Matsumoto Y."/>
            <person name="Kinjo T."/>
            <person name="Motooka D."/>
            <person name="Nabeya D."/>
            <person name="Jung N."/>
            <person name="Uechi K."/>
            <person name="Horii T."/>
            <person name="Iida T."/>
            <person name="Fujita J."/>
            <person name="Nakamura S."/>
        </authorList>
    </citation>
    <scope>NUCLEOTIDE SEQUENCE [LARGE SCALE GENOMIC DNA]</scope>
    <source>
        <strain evidence="11 12">JCM 13574</strain>
    </source>
</reference>
<dbReference type="InterPro" id="IPR005225">
    <property type="entry name" value="Small_GTP-bd"/>
</dbReference>
<evidence type="ECO:0000256" key="4">
    <source>
        <dbReference type="ARBA" id="ARBA00022741"/>
    </source>
</evidence>
<evidence type="ECO:0000256" key="8">
    <source>
        <dbReference type="NCBIfam" id="TIGR00503"/>
    </source>
</evidence>
<evidence type="ECO:0000256" key="1">
    <source>
        <dbReference type="ARBA" id="ARBA00004496"/>
    </source>
</evidence>
<dbReference type="GO" id="GO:0006449">
    <property type="term" value="P:regulation of translational termination"/>
    <property type="evidence" value="ECO:0007669"/>
    <property type="project" value="UniProtKB-UniRule"/>
</dbReference>
<name>A0A7I7XPD9_9MYCO</name>
<dbReference type="SUPFAM" id="SSF54980">
    <property type="entry name" value="EF-G C-terminal domain-like"/>
    <property type="match status" value="1"/>
</dbReference>
<dbReference type="Pfam" id="PF22042">
    <property type="entry name" value="EF-G_D2"/>
    <property type="match status" value="1"/>
</dbReference>
<dbReference type="NCBIfam" id="NF001964">
    <property type="entry name" value="PRK00741.1"/>
    <property type="match status" value="1"/>
</dbReference>
<comment type="similarity">
    <text evidence="2 7">Belongs to the TRAFAC class translation factor GTPase superfamily. Classic translation factor GTPase family. PrfC subfamily.</text>
</comment>
<keyword evidence="6 7" id="KW-0342">GTP-binding</keyword>
<keyword evidence="12" id="KW-1185">Reference proteome</keyword>
<dbReference type="InterPro" id="IPR032090">
    <property type="entry name" value="RF3_C"/>
</dbReference>
<protein>
    <recommendedName>
        <fullName evidence="7 8">Peptide chain release factor 3</fullName>
        <shortName evidence="7">RF-3</shortName>
    </recommendedName>
</protein>
<dbReference type="GO" id="GO:0016149">
    <property type="term" value="F:translation release factor activity, codon specific"/>
    <property type="evidence" value="ECO:0007669"/>
    <property type="project" value="UniProtKB-UniRule"/>
</dbReference>
<dbReference type="CDD" id="cd04169">
    <property type="entry name" value="RF3"/>
    <property type="match status" value="1"/>
</dbReference>
<evidence type="ECO:0000256" key="7">
    <source>
        <dbReference type="HAMAP-Rule" id="MF_00072"/>
    </source>
</evidence>
<feature type="compositionally biased region" description="Polar residues" evidence="9">
    <location>
        <begin position="10"/>
        <end position="23"/>
    </location>
</feature>
<dbReference type="InterPro" id="IPR004548">
    <property type="entry name" value="PrfC"/>
</dbReference>
<evidence type="ECO:0000313" key="11">
    <source>
        <dbReference type="EMBL" id="BBZ31109.1"/>
    </source>
</evidence>
<dbReference type="Pfam" id="PF00009">
    <property type="entry name" value="GTP_EFTU"/>
    <property type="match status" value="1"/>
</dbReference>
<evidence type="ECO:0000313" key="12">
    <source>
        <dbReference type="Proteomes" id="UP000466517"/>
    </source>
</evidence>
<dbReference type="PROSITE" id="PS51722">
    <property type="entry name" value="G_TR_2"/>
    <property type="match status" value="1"/>
</dbReference>
<dbReference type="FunFam" id="3.40.50.300:FF:000542">
    <property type="entry name" value="Peptide chain release factor 3"/>
    <property type="match status" value="1"/>
</dbReference>
<dbReference type="Gene3D" id="3.40.50.300">
    <property type="entry name" value="P-loop containing nucleotide triphosphate hydrolases"/>
    <property type="match status" value="1"/>
</dbReference>
<evidence type="ECO:0000256" key="2">
    <source>
        <dbReference type="ARBA" id="ARBA00009978"/>
    </source>
</evidence>